<name>A0A8H5LQV9_9AGAR</name>
<gene>
    <name evidence="1" type="ORF">D9758_005777</name>
</gene>
<evidence type="ECO:0000313" key="2">
    <source>
        <dbReference type="Proteomes" id="UP000559256"/>
    </source>
</evidence>
<comment type="caution">
    <text evidence="1">The sequence shown here is derived from an EMBL/GenBank/DDBJ whole genome shotgun (WGS) entry which is preliminary data.</text>
</comment>
<protein>
    <recommendedName>
        <fullName evidence="3">F-box domain-containing protein</fullName>
    </recommendedName>
</protein>
<sequence length="416" mass="46759">MSADCARKPTLLDDDTNKGRAFLLPAVQRIPVEIWMKIFPLSLQDSFSLQTTADEISASALDLSHVCSVWRAVAISTPTLWSKLFINLADGSHLEDVLSFYLERSTDSSLVLSLYAADANGDLHEGLPEYGWRTMAMLVKAHSRGSEVDISLVWDILEDGMVQDILRAVSSPFCERLQTFRVSFPSIFSWFTSEDLPIPSPALFKLVENAPRLQSLHLDAFSRDYLLPYFQLHDITVFDFHFLQDMVDCFTLCPNLRKADIAVETLFDYDGGEETRHITHPELSSLKCFITWRAYTHTVLSKLTLPALTELDLSVGHATSLNDDEAETATTSVQDQISRSGCQLTMLSFNGAFYQTLVNLQRVLSSTRNLVCLKPSASSSQCFPTSFFQYLTVPCDSESEDYKVDVLPRATWPLFI</sequence>
<accession>A0A8H5LQV9</accession>
<dbReference type="Proteomes" id="UP000559256">
    <property type="component" value="Unassembled WGS sequence"/>
</dbReference>
<evidence type="ECO:0008006" key="3">
    <source>
        <dbReference type="Google" id="ProtNLM"/>
    </source>
</evidence>
<organism evidence="1 2">
    <name type="scientific">Tetrapyrgos nigripes</name>
    <dbReference type="NCBI Taxonomy" id="182062"/>
    <lineage>
        <taxon>Eukaryota</taxon>
        <taxon>Fungi</taxon>
        <taxon>Dikarya</taxon>
        <taxon>Basidiomycota</taxon>
        <taxon>Agaricomycotina</taxon>
        <taxon>Agaricomycetes</taxon>
        <taxon>Agaricomycetidae</taxon>
        <taxon>Agaricales</taxon>
        <taxon>Marasmiineae</taxon>
        <taxon>Marasmiaceae</taxon>
        <taxon>Tetrapyrgos</taxon>
    </lineage>
</organism>
<dbReference type="OrthoDB" id="2884925at2759"/>
<reference evidence="1 2" key="1">
    <citation type="journal article" date="2020" name="ISME J.">
        <title>Uncovering the hidden diversity of litter-decomposition mechanisms in mushroom-forming fungi.</title>
        <authorList>
            <person name="Floudas D."/>
            <person name="Bentzer J."/>
            <person name="Ahren D."/>
            <person name="Johansson T."/>
            <person name="Persson P."/>
            <person name="Tunlid A."/>
        </authorList>
    </citation>
    <scope>NUCLEOTIDE SEQUENCE [LARGE SCALE GENOMIC DNA]</scope>
    <source>
        <strain evidence="1 2">CBS 291.85</strain>
    </source>
</reference>
<dbReference type="AlphaFoldDB" id="A0A8H5LQV9"/>
<evidence type="ECO:0000313" key="1">
    <source>
        <dbReference type="EMBL" id="KAF5366158.1"/>
    </source>
</evidence>
<dbReference type="EMBL" id="JAACJM010000024">
    <property type="protein sequence ID" value="KAF5366158.1"/>
    <property type="molecule type" value="Genomic_DNA"/>
</dbReference>
<proteinExistence type="predicted"/>
<keyword evidence="2" id="KW-1185">Reference proteome</keyword>